<name>A0AAJ5NEU8_9BURK</name>
<dbReference type="Pfam" id="PF11226">
    <property type="entry name" value="DUF3022"/>
    <property type="match status" value="1"/>
</dbReference>
<dbReference type="AlphaFoldDB" id="A0AAJ5NEU8"/>
<keyword evidence="2" id="KW-1185">Reference proteome</keyword>
<dbReference type="InterPro" id="IPR021389">
    <property type="entry name" value="DUF3022"/>
</dbReference>
<dbReference type="Proteomes" id="UP000268684">
    <property type="component" value="Chromosome III"/>
</dbReference>
<accession>A0AAJ5NEU8</accession>
<gene>
    <name evidence="1" type="ORF">BSTAB16_7390</name>
</gene>
<protein>
    <submittedName>
        <fullName evidence="1">Uncharacterized protein</fullName>
    </submittedName>
</protein>
<proteinExistence type="predicted"/>
<sequence length="105" mass="11952">MSEAADRLRCITELEHAVANGFLSQSTVVAQGDDASGRPTIQVSWVRVPAEERAHEWRCAVDLRFASHMVERYAWLDAVDRLHVRTHLCDGAWRAVDRPLSITRR</sequence>
<reference evidence="1 2" key="1">
    <citation type="submission" date="2017-11" db="EMBL/GenBank/DDBJ databases">
        <authorList>
            <person name="Seth-Smith MB H."/>
        </authorList>
    </citation>
    <scope>NUCLEOTIDE SEQUENCE [LARGE SCALE GENOMIC DNA]</scope>
    <source>
        <strain evidence="1">E</strain>
    </source>
</reference>
<evidence type="ECO:0000313" key="1">
    <source>
        <dbReference type="EMBL" id="VBB17175.1"/>
    </source>
</evidence>
<evidence type="ECO:0000313" key="2">
    <source>
        <dbReference type="Proteomes" id="UP000268684"/>
    </source>
</evidence>
<organism evidence="1 2">
    <name type="scientific">Burkholderia stabilis</name>
    <dbReference type="NCBI Taxonomy" id="95485"/>
    <lineage>
        <taxon>Bacteria</taxon>
        <taxon>Pseudomonadati</taxon>
        <taxon>Pseudomonadota</taxon>
        <taxon>Betaproteobacteria</taxon>
        <taxon>Burkholderiales</taxon>
        <taxon>Burkholderiaceae</taxon>
        <taxon>Burkholderia</taxon>
        <taxon>Burkholderia cepacia complex</taxon>
    </lineage>
</organism>
<dbReference type="EMBL" id="LR025744">
    <property type="protein sequence ID" value="VBB17175.1"/>
    <property type="molecule type" value="Genomic_DNA"/>
</dbReference>